<evidence type="ECO:0000313" key="1">
    <source>
        <dbReference type="EMBL" id="PBC33730.1"/>
    </source>
</evidence>
<keyword evidence="2" id="KW-1185">Reference proteome</keyword>
<dbReference type="EMBL" id="KZ288197">
    <property type="protein sequence ID" value="PBC33730.1"/>
    <property type="molecule type" value="Genomic_DNA"/>
</dbReference>
<proteinExistence type="predicted"/>
<reference evidence="1 2" key="1">
    <citation type="submission" date="2014-07" db="EMBL/GenBank/DDBJ databases">
        <title>Genomic and transcriptomic analysis on Apis cerana provide comprehensive insights into honey bee biology.</title>
        <authorList>
            <person name="Diao Q."/>
            <person name="Sun L."/>
            <person name="Zheng H."/>
            <person name="Zheng H."/>
            <person name="Xu S."/>
            <person name="Wang S."/>
            <person name="Zeng Z."/>
            <person name="Hu F."/>
            <person name="Su S."/>
            <person name="Wu J."/>
        </authorList>
    </citation>
    <scope>NUCLEOTIDE SEQUENCE [LARGE SCALE GENOMIC DNA]</scope>
    <source>
        <tissue evidence="1">Pupae without intestine</tissue>
    </source>
</reference>
<protein>
    <submittedName>
        <fullName evidence="1">Uncharacterized protein</fullName>
    </submittedName>
</protein>
<dbReference type="Proteomes" id="UP000242457">
    <property type="component" value="Unassembled WGS sequence"/>
</dbReference>
<sequence>MGSWMPNAVPYIIQEQARCMLLETKFSQKLNYPAILKRKKKKRNETVKGLLNDQSYRNEAYESIKCIKSLKGCDVKEIERKSSVSDIRLFLAVVLGRMILAIFRHFDLSLFIMDVVHLFLSRPPTELMSVVVGRTNLVTRNKTNSVLMSIFEYQRSKIIKIQLYLLHKFLLIIFGEIRISIKRSMRSNNTEGLSHWKEASKKGRVIEVASKGKKMEIKSHVMSLVLRNGGYTVNFGREENEKNQIEQIMDDKF</sequence>
<gene>
    <name evidence="1" type="ORF">APICC_03757</name>
</gene>
<accession>A0A2A3EPX1</accession>
<evidence type="ECO:0000313" key="2">
    <source>
        <dbReference type="Proteomes" id="UP000242457"/>
    </source>
</evidence>
<organism evidence="1 2">
    <name type="scientific">Apis cerana cerana</name>
    <name type="common">Oriental honeybee</name>
    <dbReference type="NCBI Taxonomy" id="94128"/>
    <lineage>
        <taxon>Eukaryota</taxon>
        <taxon>Metazoa</taxon>
        <taxon>Ecdysozoa</taxon>
        <taxon>Arthropoda</taxon>
        <taxon>Hexapoda</taxon>
        <taxon>Insecta</taxon>
        <taxon>Pterygota</taxon>
        <taxon>Neoptera</taxon>
        <taxon>Endopterygota</taxon>
        <taxon>Hymenoptera</taxon>
        <taxon>Apocrita</taxon>
        <taxon>Aculeata</taxon>
        <taxon>Apoidea</taxon>
        <taxon>Anthophila</taxon>
        <taxon>Apidae</taxon>
        <taxon>Apis</taxon>
    </lineage>
</organism>
<dbReference type="AlphaFoldDB" id="A0A2A3EPX1"/>
<name>A0A2A3EPX1_APICC</name>